<organism evidence="5 6">
    <name type="scientific">Protea cynaroides</name>
    <dbReference type="NCBI Taxonomy" id="273540"/>
    <lineage>
        <taxon>Eukaryota</taxon>
        <taxon>Viridiplantae</taxon>
        <taxon>Streptophyta</taxon>
        <taxon>Embryophyta</taxon>
        <taxon>Tracheophyta</taxon>
        <taxon>Spermatophyta</taxon>
        <taxon>Magnoliopsida</taxon>
        <taxon>Proteales</taxon>
        <taxon>Proteaceae</taxon>
        <taxon>Protea</taxon>
    </lineage>
</organism>
<feature type="domain" description="Apple" evidence="4">
    <location>
        <begin position="76"/>
        <end position="156"/>
    </location>
</feature>
<dbReference type="InterPro" id="IPR003609">
    <property type="entry name" value="Pan_app"/>
</dbReference>
<dbReference type="InterPro" id="IPR000858">
    <property type="entry name" value="S_locus_glycoprot_dom"/>
</dbReference>
<protein>
    <recommendedName>
        <fullName evidence="4">Apple domain-containing protein</fullName>
    </recommendedName>
</protein>
<evidence type="ECO:0000256" key="1">
    <source>
        <dbReference type="ARBA" id="ARBA00022729"/>
    </source>
</evidence>
<evidence type="ECO:0000313" key="5">
    <source>
        <dbReference type="EMBL" id="KAJ4976052.1"/>
    </source>
</evidence>
<keyword evidence="3" id="KW-0472">Membrane</keyword>
<evidence type="ECO:0000259" key="4">
    <source>
        <dbReference type="PROSITE" id="PS50948"/>
    </source>
</evidence>
<keyword evidence="3" id="KW-0812">Transmembrane</keyword>
<dbReference type="Pfam" id="PF00954">
    <property type="entry name" value="S_locus_glycop"/>
    <property type="match status" value="1"/>
</dbReference>
<comment type="caution">
    <text evidence="5">The sequence shown here is derived from an EMBL/GenBank/DDBJ whole genome shotgun (WGS) entry which is preliminary data.</text>
</comment>
<keyword evidence="1" id="KW-0732">Signal</keyword>
<dbReference type="PANTHER" id="PTHR32444:SF63">
    <property type="entry name" value="G-TYPE LECTIN S-RECEPTOR-LIKE SERINE_THREONINE-PROTEIN KINASE RKS1"/>
    <property type="match status" value="1"/>
</dbReference>
<keyword evidence="6" id="KW-1185">Reference proteome</keyword>
<keyword evidence="2" id="KW-1015">Disulfide bond</keyword>
<accession>A0A9Q0KSS8</accession>
<dbReference type="GO" id="GO:0048544">
    <property type="term" value="P:recognition of pollen"/>
    <property type="evidence" value="ECO:0007669"/>
    <property type="project" value="InterPro"/>
</dbReference>
<dbReference type="PANTHER" id="PTHR32444">
    <property type="entry name" value="BULB-TYPE LECTIN DOMAIN-CONTAINING PROTEIN"/>
    <property type="match status" value="1"/>
</dbReference>
<proteinExistence type="predicted"/>
<sequence>MTQSYVYSYAFVNTTDELYGVYNIFNSSIFSPFVLDDPGAIQHMMWGESNRRWNTFYSAPTDWCDYYGQCGAYSSCHTENTVKCVCLKLPNTSMSLVDKNLSLKECELGCLSNCSCTAYAPADITGDGSGCVTWFGNLMDIRYFSYGGDDLHLRVDAVELAAQARKDKGFFYNKRKVETLTVSLVMGLLLFAASAYRLLKKRKGK</sequence>
<evidence type="ECO:0000256" key="2">
    <source>
        <dbReference type="ARBA" id="ARBA00023157"/>
    </source>
</evidence>
<dbReference type="OrthoDB" id="1933550at2759"/>
<evidence type="ECO:0000313" key="6">
    <source>
        <dbReference type="Proteomes" id="UP001141806"/>
    </source>
</evidence>
<name>A0A9Q0KSS8_9MAGN</name>
<dbReference type="EMBL" id="JAMYWD010000003">
    <property type="protein sequence ID" value="KAJ4976052.1"/>
    <property type="molecule type" value="Genomic_DNA"/>
</dbReference>
<feature type="transmembrane region" description="Helical" evidence="3">
    <location>
        <begin position="180"/>
        <end position="199"/>
    </location>
</feature>
<dbReference type="Proteomes" id="UP001141806">
    <property type="component" value="Unassembled WGS sequence"/>
</dbReference>
<keyword evidence="3" id="KW-1133">Transmembrane helix</keyword>
<gene>
    <name evidence="5" type="ORF">NE237_001158</name>
</gene>
<dbReference type="PROSITE" id="PS50948">
    <property type="entry name" value="PAN"/>
    <property type="match status" value="1"/>
</dbReference>
<reference evidence="5" key="1">
    <citation type="journal article" date="2023" name="Plant J.">
        <title>The genome of the king protea, Protea cynaroides.</title>
        <authorList>
            <person name="Chang J."/>
            <person name="Duong T.A."/>
            <person name="Schoeman C."/>
            <person name="Ma X."/>
            <person name="Roodt D."/>
            <person name="Barker N."/>
            <person name="Li Z."/>
            <person name="Van de Peer Y."/>
            <person name="Mizrachi E."/>
        </authorList>
    </citation>
    <scope>NUCLEOTIDE SEQUENCE</scope>
    <source>
        <tissue evidence="5">Young leaves</tissue>
    </source>
</reference>
<dbReference type="CDD" id="cd01098">
    <property type="entry name" value="PAN_AP_plant"/>
    <property type="match status" value="1"/>
</dbReference>
<evidence type="ECO:0000256" key="3">
    <source>
        <dbReference type="SAM" id="Phobius"/>
    </source>
</evidence>
<dbReference type="AlphaFoldDB" id="A0A9Q0KSS8"/>